<dbReference type="STRING" id="1160895.CM19_10250"/>
<dbReference type="Gene3D" id="3.40.50.11040">
    <property type="match status" value="1"/>
</dbReference>
<evidence type="ECO:0000256" key="2">
    <source>
        <dbReference type="ARBA" id="ARBA00022555"/>
    </source>
</evidence>
<keyword evidence="8 12" id="KW-0012">Acyltransferase</keyword>
<evidence type="ECO:0000256" key="7">
    <source>
        <dbReference type="ARBA" id="ARBA00022884"/>
    </source>
</evidence>
<accession>A0A031LLV5</accession>
<keyword evidence="6 12" id="KW-0067">ATP-binding</keyword>
<comment type="similarity">
    <text evidence="12">Belongs to the TmcA family.</text>
</comment>
<dbReference type="GO" id="GO:0000049">
    <property type="term" value="F:tRNA binding"/>
    <property type="evidence" value="ECO:0007669"/>
    <property type="project" value="UniProtKB-UniRule"/>
</dbReference>
<comment type="function">
    <text evidence="12">Catalyzes the formation of N(4)-acetylcytidine (ac(4)C) at the wobble position of tRNA(Met), by using acetyl-CoA as an acetyl donor and ATP (or GTP).</text>
</comment>
<comment type="caution">
    <text evidence="14">The sequence shown here is derived from an EMBL/GenBank/DDBJ whole genome shotgun (WGS) entry which is preliminary data.</text>
</comment>
<dbReference type="AlphaFoldDB" id="A0A031LLV5"/>
<comment type="caution">
    <text evidence="12">Lacks conserved residue(s) required for the propagation of feature annotation.</text>
</comment>
<dbReference type="GO" id="GO:0106162">
    <property type="term" value="F:mRNA N-acetyltransferase activity"/>
    <property type="evidence" value="ECO:0007669"/>
    <property type="project" value="RHEA"/>
</dbReference>
<dbReference type="GO" id="GO:0002101">
    <property type="term" value="P:tRNA wobble cytosine modification"/>
    <property type="evidence" value="ECO:0007669"/>
    <property type="project" value="UniProtKB-UniRule"/>
</dbReference>
<dbReference type="InterPro" id="IPR024914">
    <property type="entry name" value="tRNA_acetyltr_TmcA"/>
</dbReference>
<evidence type="ECO:0000256" key="6">
    <source>
        <dbReference type="ARBA" id="ARBA00022840"/>
    </source>
</evidence>
<reference evidence="14 15" key="1">
    <citation type="submission" date="2014-03" db="EMBL/GenBank/DDBJ databases">
        <title>Draft genome sequence of the novel thermoacidophilic archaea Acidianus copahuensis ALE1 strain, isolated from Copahue volcanic area in Neuquen Argentina.</title>
        <authorList>
            <person name="Urbieta M.S."/>
            <person name="Rascovan N."/>
            <person name="Castro C."/>
            <person name="Revale S."/>
            <person name="Giaveno M.A."/>
            <person name="Vazquez M.P."/>
            <person name="Donati E.R."/>
        </authorList>
    </citation>
    <scope>NUCLEOTIDE SEQUENCE [LARGE SCALE GENOMIC DNA]</scope>
    <source>
        <strain evidence="14 15">ALE1</strain>
    </source>
</reference>
<dbReference type="HAMAP" id="MF_01886">
    <property type="entry name" value="tRNA_acetyltr_TmcA"/>
    <property type="match status" value="1"/>
</dbReference>
<dbReference type="InterPro" id="IPR007807">
    <property type="entry name" value="TcmA/NAT10_helicase"/>
</dbReference>
<dbReference type="SUPFAM" id="SSF55729">
    <property type="entry name" value="Acyl-CoA N-acyltransferases (Nat)"/>
    <property type="match status" value="1"/>
</dbReference>
<keyword evidence="15" id="KW-1185">Reference proteome</keyword>
<evidence type="ECO:0000256" key="1">
    <source>
        <dbReference type="ARBA" id="ARBA00022490"/>
    </source>
</evidence>
<keyword evidence="5 12" id="KW-0547">Nucleotide-binding</keyword>
<evidence type="ECO:0000256" key="3">
    <source>
        <dbReference type="ARBA" id="ARBA00022679"/>
    </source>
</evidence>
<dbReference type="GO" id="GO:0051392">
    <property type="term" value="F:tRNA cytidine N4-acetyltransferase activity"/>
    <property type="evidence" value="ECO:0007669"/>
    <property type="project" value="UniProtKB-UniRule"/>
</dbReference>
<dbReference type="Gene3D" id="3.40.50.300">
    <property type="entry name" value="P-loop containing nucleotide triphosphate hydrolases"/>
    <property type="match status" value="1"/>
</dbReference>
<evidence type="ECO:0000313" key="14">
    <source>
        <dbReference type="EMBL" id="EZQ03197.1"/>
    </source>
</evidence>
<dbReference type="PANTHER" id="PTHR10925:SF5">
    <property type="entry name" value="RNA CYTIDINE ACETYLTRANSFERASE"/>
    <property type="match status" value="1"/>
</dbReference>
<evidence type="ECO:0000259" key="13">
    <source>
        <dbReference type="PROSITE" id="PS51186"/>
    </source>
</evidence>
<dbReference type="InterPro" id="IPR000182">
    <property type="entry name" value="GNAT_dom"/>
</dbReference>
<gene>
    <name evidence="12" type="primary">tmcA</name>
    <name evidence="14" type="ORF">CM19_10250</name>
</gene>
<dbReference type="Pfam" id="PF08351">
    <property type="entry name" value="TmcA_N"/>
    <property type="match status" value="1"/>
</dbReference>
<dbReference type="InterPro" id="IPR016181">
    <property type="entry name" value="Acyl_CoA_acyltransferase"/>
</dbReference>
<dbReference type="Pfam" id="PF13718">
    <property type="entry name" value="GNAT_acetyltr_2"/>
    <property type="match status" value="2"/>
</dbReference>
<feature type="domain" description="N-acetyltransferase" evidence="13">
    <location>
        <begin position="431"/>
        <end position="586"/>
    </location>
</feature>
<feature type="binding site" evidence="12">
    <location>
        <position position="377"/>
    </location>
    <ligand>
        <name>ATP</name>
        <dbReference type="ChEBI" id="CHEBI:30616"/>
    </ligand>
</feature>
<evidence type="ECO:0000313" key="15">
    <source>
        <dbReference type="Proteomes" id="UP000024332"/>
    </source>
</evidence>
<evidence type="ECO:0000256" key="4">
    <source>
        <dbReference type="ARBA" id="ARBA00022694"/>
    </source>
</evidence>
<comment type="catalytic activity">
    <reaction evidence="11">
        <text>a cytidine in mRNA + acetyl-CoA + ATP + H2O = an N(4)-acetylcytidine in mRNA + ADP + phosphate + CoA + H(+)</text>
        <dbReference type="Rhea" id="RHEA:58480"/>
        <dbReference type="Rhea" id="RHEA-COMP:15145"/>
        <dbReference type="Rhea" id="RHEA-COMP:15146"/>
        <dbReference type="ChEBI" id="CHEBI:15377"/>
        <dbReference type="ChEBI" id="CHEBI:15378"/>
        <dbReference type="ChEBI" id="CHEBI:30616"/>
        <dbReference type="ChEBI" id="CHEBI:43474"/>
        <dbReference type="ChEBI" id="CHEBI:57287"/>
        <dbReference type="ChEBI" id="CHEBI:57288"/>
        <dbReference type="ChEBI" id="CHEBI:74900"/>
        <dbReference type="ChEBI" id="CHEBI:82748"/>
        <dbReference type="ChEBI" id="CHEBI:456216"/>
    </reaction>
</comment>
<dbReference type="InterPro" id="IPR027417">
    <property type="entry name" value="P-loop_NTPase"/>
</dbReference>
<dbReference type="GO" id="GO:0051391">
    <property type="term" value="P:tRNA acetylation"/>
    <property type="evidence" value="ECO:0007669"/>
    <property type="project" value="UniProtKB-UniRule"/>
</dbReference>
<dbReference type="GO" id="GO:0005737">
    <property type="term" value="C:cytoplasm"/>
    <property type="evidence" value="ECO:0007669"/>
    <property type="project" value="UniProtKB-SubCell"/>
</dbReference>
<dbReference type="GO" id="GO:1904812">
    <property type="term" value="P:rRNA acetylation involved in maturation of SSU-rRNA"/>
    <property type="evidence" value="ECO:0007669"/>
    <property type="project" value="TreeGrafter"/>
</dbReference>
<name>A0A031LLV5_9CREN</name>
<dbReference type="InterPro" id="IPR032672">
    <property type="entry name" value="TmcA/NAT10/Kre33"/>
</dbReference>
<feature type="binding site" evidence="12">
    <location>
        <begin position="511"/>
        <end position="513"/>
    </location>
    <ligand>
        <name>acetyl-CoA</name>
        <dbReference type="ChEBI" id="CHEBI:57288"/>
    </ligand>
</feature>
<keyword evidence="7 12" id="KW-0694">RNA-binding</keyword>
<evidence type="ECO:0000256" key="10">
    <source>
        <dbReference type="ARBA" id="ARBA00049889"/>
    </source>
</evidence>
<dbReference type="RefSeq" id="WP_048100239.1">
    <property type="nucleotide sequence ID" value="NZ_JFZT01000048.1"/>
</dbReference>
<comment type="catalytic activity">
    <reaction evidence="12">
        <text>cytidine(34) in elongator tRNA(Met) + acetyl-CoA + ATP + H2O = N(4)-acetylcytidine(34) in elongator tRNA(Met) + ADP + phosphate + CoA + H(+)</text>
        <dbReference type="Rhea" id="RHEA:43788"/>
        <dbReference type="Rhea" id="RHEA-COMP:10693"/>
        <dbReference type="Rhea" id="RHEA-COMP:10694"/>
        <dbReference type="ChEBI" id="CHEBI:15377"/>
        <dbReference type="ChEBI" id="CHEBI:15378"/>
        <dbReference type="ChEBI" id="CHEBI:30616"/>
        <dbReference type="ChEBI" id="CHEBI:43474"/>
        <dbReference type="ChEBI" id="CHEBI:57287"/>
        <dbReference type="ChEBI" id="CHEBI:57288"/>
        <dbReference type="ChEBI" id="CHEBI:74900"/>
        <dbReference type="ChEBI" id="CHEBI:82748"/>
        <dbReference type="ChEBI" id="CHEBI:456216"/>
        <dbReference type="EC" id="2.3.1.193"/>
    </reaction>
</comment>
<comment type="catalytic activity">
    <reaction evidence="10">
        <text>a cytidine in RNA + acetyl-CoA + ATP + H2O = an N(4)-acetylcytidine in RNA + ADP + phosphate + CoA + H(+)</text>
        <dbReference type="Rhea" id="RHEA:82211"/>
        <dbReference type="Rhea" id="RHEA-COMP:15704"/>
        <dbReference type="Rhea" id="RHEA-COMP:19834"/>
        <dbReference type="ChEBI" id="CHEBI:15377"/>
        <dbReference type="ChEBI" id="CHEBI:15378"/>
        <dbReference type="ChEBI" id="CHEBI:30616"/>
        <dbReference type="ChEBI" id="CHEBI:43474"/>
        <dbReference type="ChEBI" id="CHEBI:57287"/>
        <dbReference type="ChEBI" id="CHEBI:57288"/>
        <dbReference type="ChEBI" id="CHEBI:74900"/>
        <dbReference type="ChEBI" id="CHEBI:82748"/>
        <dbReference type="ChEBI" id="CHEBI:456216"/>
    </reaction>
</comment>
<evidence type="ECO:0000256" key="9">
    <source>
        <dbReference type="ARBA" id="ARBA00049883"/>
    </source>
</evidence>
<dbReference type="Proteomes" id="UP000024332">
    <property type="component" value="Unassembled WGS sequence"/>
</dbReference>
<dbReference type="PANTHER" id="PTHR10925">
    <property type="entry name" value="N-ACETYLTRANSFERASE 10"/>
    <property type="match status" value="1"/>
</dbReference>
<keyword evidence="4 12" id="KW-0819">tRNA processing</keyword>
<dbReference type="CDD" id="cd04301">
    <property type="entry name" value="NAT_SF"/>
    <property type="match status" value="1"/>
</dbReference>
<keyword evidence="1 12" id="KW-0963">Cytoplasm</keyword>
<organism evidence="14 15">
    <name type="scientific">Candidatus Acidianus copahuensis</name>
    <dbReference type="NCBI Taxonomy" id="1160895"/>
    <lineage>
        <taxon>Archaea</taxon>
        <taxon>Thermoproteota</taxon>
        <taxon>Thermoprotei</taxon>
        <taxon>Sulfolobales</taxon>
        <taxon>Sulfolobaceae</taxon>
        <taxon>Acidianus</taxon>
    </lineage>
</organism>
<evidence type="ECO:0000256" key="8">
    <source>
        <dbReference type="ARBA" id="ARBA00023315"/>
    </source>
</evidence>
<evidence type="ECO:0000256" key="12">
    <source>
        <dbReference type="HAMAP-Rule" id="MF_01886"/>
    </source>
</evidence>
<dbReference type="EC" id="2.3.1.193" evidence="12"/>
<evidence type="ECO:0000256" key="5">
    <source>
        <dbReference type="ARBA" id="ARBA00022741"/>
    </source>
</evidence>
<dbReference type="PROSITE" id="PS51186">
    <property type="entry name" value="GNAT"/>
    <property type="match status" value="1"/>
</dbReference>
<sequence length="723" mass="82200">MKLDFEKYFEDAKLGYYRIMVIIQGDNALDNTIQLVQQYLEKNKESKIAYAFHPWINGSKNRLNQFKEKIGKIVDIDYSSSEKYLGETFNVVILDAIDDFRPNYISRLTDLASGGGLIVLYSNDISRGKLYKESITRDGKVKDLFEERFLSLAKQHRGIAVIENQEVFFKPFNSSESNKPLKGKNSAKISKAIYSLCVSNDQVKLIEEFSNFFNLRGKRIFSVTAPRGRGKSAGVGLALAEFIKKRRDPITVYITSPSYFSSYSILDFLLKGLDALGIRYRRVISKEGKIMKVTAGEAIVRWTSPDLAKDANADMLIVDEAGSLGVEYLENYVSKWEKVALITTVYGYEGSNKAFIKFLDSLNQSNLQRLKLTYPIRYAKGDPVEKFINDVMLFEVEPSYSVQDSVSEIRQEDLFSNEKLLKEVYGVLVTAHYRNSPDDLMFLGDMPNQRIFAYGSSAVAQVLEEGNLAYEKIHEIYEGKELEGNLIPERIVKYARLKEFGLFKGLRVMRIAVSPSLQGRGYGSKLLQHIEEVALSEGYDWIGSSFLGDVKVLSFWLKNGFIPVYMASKKNEGLGGYSIIVIKPLNKQIEQLAKNLYSLLKDKILRTSHQVYFNINPIILLKILSCCKIEKKFEIPESYRDKILAYVNGILPYNSVAEAVHSILVKYFYLLPIHLDDIELGVLIARCLQGKSWYHLSIILGINQSKAEKILKDALGKLMQIDI</sequence>
<keyword evidence="2 12" id="KW-0820">tRNA-binding</keyword>
<feature type="binding site" evidence="12">
    <location>
        <position position="202"/>
    </location>
    <ligand>
        <name>ATP</name>
        <dbReference type="ChEBI" id="CHEBI:30616"/>
    </ligand>
</feature>
<comment type="subcellular location">
    <subcellularLocation>
        <location evidence="12">Cytoplasm</location>
    </subcellularLocation>
</comment>
<evidence type="ECO:0000256" key="11">
    <source>
        <dbReference type="ARBA" id="ARBA00049914"/>
    </source>
</evidence>
<proteinExistence type="inferred from homology"/>
<dbReference type="GO" id="GO:1990883">
    <property type="term" value="F:18S rRNA cytidine N-acetyltransferase activity"/>
    <property type="evidence" value="ECO:0007669"/>
    <property type="project" value="TreeGrafter"/>
</dbReference>
<dbReference type="Gene3D" id="3.40.630.30">
    <property type="match status" value="1"/>
</dbReference>
<protein>
    <recommendedName>
        <fullName evidence="12">tRNA(Met) cytidine acetyltransferase TmcA</fullName>
        <ecNumber evidence="12">2.3.1.193</ecNumber>
    </recommendedName>
</protein>
<dbReference type="EMBL" id="JFZT01000048">
    <property type="protein sequence ID" value="EZQ03197.1"/>
    <property type="molecule type" value="Genomic_DNA"/>
</dbReference>
<comment type="catalytic activity">
    <reaction evidence="9">
        <text>a cytidine in tRNA + acetyl-CoA + ATP + H2O = an N(4)-acetylcytidine in tRNA + ADP + phosphate + CoA + H(+)</text>
        <dbReference type="Rhea" id="RHEA:53876"/>
        <dbReference type="Rhea" id="RHEA-COMP:13670"/>
        <dbReference type="Rhea" id="RHEA-COMP:13671"/>
        <dbReference type="ChEBI" id="CHEBI:15377"/>
        <dbReference type="ChEBI" id="CHEBI:15378"/>
        <dbReference type="ChEBI" id="CHEBI:30616"/>
        <dbReference type="ChEBI" id="CHEBI:43474"/>
        <dbReference type="ChEBI" id="CHEBI:57287"/>
        <dbReference type="ChEBI" id="CHEBI:57288"/>
        <dbReference type="ChEBI" id="CHEBI:74900"/>
        <dbReference type="ChEBI" id="CHEBI:82748"/>
        <dbReference type="ChEBI" id="CHEBI:456216"/>
    </reaction>
</comment>
<dbReference type="OrthoDB" id="312894at2157"/>
<dbReference type="SUPFAM" id="SSF52540">
    <property type="entry name" value="P-loop containing nucleoside triphosphate hydrolases"/>
    <property type="match status" value="1"/>
</dbReference>
<keyword evidence="3 12" id="KW-0808">Transferase</keyword>
<dbReference type="GO" id="GO:0005524">
    <property type="term" value="F:ATP binding"/>
    <property type="evidence" value="ECO:0007669"/>
    <property type="project" value="UniProtKB-UniRule"/>
</dbReference>
<dbReference type="InterPro" id="IPR013562">
    <property type="entry name" value="TmcA/NAT10_N"/>
</dbReference>
<dbReference type="Pfam" id="PF05127">
    <property type="entry name" value="NAT10_TcmA_helicase"/>
    <property type="match status" value="1"/>
</dbReference>